<feature type="domain" description="DNA/RNA-binding" evidence="3">
    <location>
        <begin position="202"/>
        <end position="338"/>
    </location>
</feature>
<dbReference type="Gene3D" id="1.25.40.10">
    <property type="entry name" value="Tetratricopeptide repeat domain"/>
    <property type="match status" value="1"/>
</dbReference>
<feature type="region of interest" description="Disordered" evidence="2">
    <location>
        <begin position="1165"/>
        <end position="1193"/>
    </location>
</feature>
<evidence type="ECO:0000256" key="2">
    <source>
        <dbReference type="SAM" id="MobiDB-lite"/>
    </source>
</evidence>
<protein>
    <submittedName>
        <fullName evidence="5">Protein smg5</fullName>
    </submittedName>
</protein>
<dbReference type="GO" id="GO:0070034">
    <property type="term" value="F:telomerase RNA binding"/>
    <property type="evidence" value="ECO:0007669"/>
    <property type="project" value="TreeGrafter"/>
</dbReference>
<feature type="region of interest" description="Disordered" evidence="2">
    <location>
        <begin position="405"/>
        <end position="439"/>
    </location>
</feature>
<feature type="region of interest" description="Disordered" evidence="2">
    <location>
        <begin position="548"/>
        <end position="696"/>
    </location>
</feature>
<dbReference type="InterPro" id="IPR011990">
    <property type="entry name" value="TPR-like_helical_dom_sf"/>
</dbReference>
<keyword evidence="1" id="KW-0866">Nonsense-mediated mRNA decay</keyword>
<dbReference type="CTD" id="24594441"/>
<reference evidence="5" key="4">
    <citation type="journal article" date="2022" name="PLoS Pathog.">
        <title>Chromosome-level genome of Schistosoma haematobium underpins genome-wide explorations of molecular variation.</title>
        <authorList>
            <person name="Stroehlein A.J."/>
            <person name="Korhonen P.K."/>
            <person name="Lee V.V."/>
            <person name="Ralph S.A."/>
            <person name="Mentink-Kane M."/>
            <person name="You H."/>
            <person name="McManus D.P."/>
            <person name="Tchuente L.T."/>
            <person name="Stothard J.R."/>
            <person name="Kaur P."/>
            <person name="Dudchenko O."/>
            <person name="Aiden E.L."/>
            <person name="Yang B."/>
            <person name="Yang H."/>
            <person name="Emery A.M."/>
            <person name="Webster B.L."/>
            <person name="Brindley P.J."/>
            <person name="Rollinson D."/>
            <person name="Chang B.C.H."/>
            <person name="Gasser R.B."/>
            <person name="Young N.D."/>
        </authorList>
    </citation>
    <scope>NUCLEOTIDE SEQUENCE</scope>
</reference>
<dbReference type="KEGG" id="shx:MS3_00007514"/>
<dbReference type="GO" id="GO:0005697">
    <property type="term" value="C:telomerase holoenzyme complex"/>
    <property type="evidence" value="ECO:0007669"/>
    <property type="project" value="TreeGrafter"/>
</dbReference>
<evidence type="ECO:0000259" key="3">
    <source>
        <dbReference type="Pfam" id="PF10373"/>
    </source>
</evidence>
<organism evidence="5 6">
    <name type="scientific">Schistosoma haematobium</name>
    <name type="common">Blood fluke</name>
    <dbReference type="NCBI Taxonomy" id="6185"/>
    <lineage>
        <taxon>Eukaryota</taxon>
        <taxon>Metazoa</taxon>
        <taxon>Spiralia</taxon>
        <taxon>Lophotrochozoa</taxon>
        <taxon>Platyhelminthes</taxon>
        <taxon>Trematoda</taxon>
        <taxon>Digenea</taxon>
        <taxon>Strigeidida</taxon>
        <taxon>Schistosomatoidea</taxon>
        <taxon>Schistosomatidae</taxon>
        <taxon>Schistosoma</taxon>
    </lineage>
</organism>
<feature type="domain" description="Telomerase activating protein Est1-like N-terminal" evidence="4">
    <location>
        <begin position="72"/>
        <end position="191"/>
    </location>
</feature>
<evidence type="ECO:0000259" key="4">
    <source>
        <dbReference type="Pfam" id="PF10374"/>
    </source>
</evidence>
<name>A0A922LFV4_SCHHA</name>
<accession>A0A922LFV4</accession>
<reference evidence="5" key="2">
    <citation type="journal article" date="2019" name="Gigascience">
        <title>High-quality Schistosoma haematobium genome achieved by single-molecule and long-range sequencing.</title>
        <authorList>
            <person name="Stroehlein A.J."/>
            <person name="Korhonen P.K."/>
            <person name="Chong T.M."/>
            <person name="Lim Y.L."/>
            <person name="Chan K.G."/>
            <person name="Webster B."/>
            <person name="Rollinson D."/>
            <person name="Brindley P.J."/>
            <person name="Gasser R.B."/>
            <person name="Young N.D."/>
        </authorList>
    </citation>
    <scope>NUCLEOTIDE SEQUENCE</scope>
</reference>
<feature type="compositionally biased region" description="Polar residues" evidence="2">
    <location>
        <begin position="1165"/>
        <end position="1177"/>
    </location>
</feature>
<dbReference type="GO" id="GO:0000184">
    <property type="term" value="P:nuclear-transcribed mRNA catabolic process, nonsense-mediated decay"/>
    <property type="evidence" value="ECO:0007669"/>
    <property type="project" value="UniProtKB-KW"/>
</dbReference>
<proteinExistence type="predicted"/>
<reference evidence="5" key="3">
    <citation type="submission" date="2021-06" db="EMBL/GenBank/DDBJ databases">
        <title>Chromosome-level genome assembly for S. haematobium.</title>
        <authorList>
            <person name="Stroehlein A.J."/>
        </authorList>
    </citation>
    <scope>NUCLEOTIDE SEQUENCE</scope>
</reference>
<dbReference type="GeneID" id="24594441"/>
<feature type="region of interest" description="Disordered" evidence="2">
    <location>
        <begin position="1239"/>
        <end position="1261"/>
    </location>
</feature>
<feature type="compositionally biased region" description="Basic and acidic residues" evidence="2">
    <location>
        <begin position="676"/>
        <end position="688"/>
    </location>
</feature>
<keyword evidence="6" id="KW-1185">Reference proteome</keyword>
<dbReference type="InterPro" id="IPR019458">
    <property type="entry name" value="Est1-like_N"/>
</dbReference>
<feature type="compositionally biased region" description="Basic and acidic residues" evidence="2">
    <location>
        <begin position="736"/>
        <end position="745"/>
    </location>
</feature>
<dbReference type="Pfam" id="PF10373">
    <property type="entry name" value="EST1_DNA_bind"/>
    <property type="match status" value="1"/>
</dbReference>
<dbReference type="GO" id="GO:0005737">
    <property type="term" value="C:cytoplasm"/>
    <property type="evidence" value="ECO:0007669"/>
    <property type="project" value="UniProtKB-SubCell"/>
</dbReference>
<dbReference type="SUPFAM" id="SSF48452">
    <property type="entry name" value="TPR-like"/>
    <property type="match status" value="1"/>
</dbReference>
<feature type="compositionally biased region" description="Polar residues" evidence="2">
    <location>
        <begin position="414"/>
        <end position="435"/>
    </location>
</feature>
<sequence>MSITGPPVENLDKSKGLWRAAYVLIKKLDTVYHGGKAIKTVFSYEAYGHRLRLKELLQKLMFMDLGTNFRRTEELIWRKAFYEPYFLYKVYIKNNDQQDRIKLFENMLVVHILSAIGYYQSLILAFQSELGDTQSNNLCSWIPIALHIPLYCGVFFEFEEKHNPSVENKSAVIKLIHKCLTNIGDLFRYLIDFGDSNAKRLAYRYYKAAFYFDPLMGLPHNQLGILDVGRCYGLNAVFHYLRCLTSRSPFEGAKGNLITVLAKNELRYGIIIREKPSKSSRIRYASYFRPKDFRKTIMKFIYLIQQFLKPVESRDPATENIFHDVLAELHSSLLLTDHLTVRSESITYSEHTNTKYLKMGEVKEKPDRVDETSDQLTGPIFIRMLLISILTYEYIHQLNLEDRNKSSGKKLDENSNIESDSPQQSEITSASTSLMTGEEEKAIQIDSSDNCSSAVTNKCESSSLAAIPDLYEPLSFALSIGELYLTHVCRQIYYRLGQFMEDPKRKPNNSGISTNSYNLCIDCPVCSDPSNPSENLNCKHILNDQPLPSNVSSTEHPESMSELVNPDDELDDSGDVKCTRTSSHESIHSNTDNDEDHARLRFRRYSSDEDSEHEFVERGTDENDNDSDTDFWGSDDSSLLHSQDEINSTGTSSDDDLDVLSDDRLRRASKLNHMGSQRDVKQLKHNDSSKYLSESRSVSKDVRSTLTCISEEEAIQEGKTEEVEVPSLVSHPSSDNAKESVRHDSTTDYVEKNVRYSSKCHSDSIKENLSDYPSVQFDKDSYDPNTDIPTRISLFSRLYLFPAVKLFLDWLSSSQFQHLNLSFQNVNSTLTDNITNKSQKPSRASIIWQASVERFVSQLIPLLNSIYPIFDQMSHEILCKNVTDTSESCEISHCDKKEQLHVDSCTHLVESNTDDKTKFNIVHHLSPAAYRTMKKLFSQQIFNPTKFPVEEQNESEKNFVKETVIPNDEKSKIYPLPEDWLLLGLPSMNCIHKKIDFHNGCISPSLNEVDEIVFRCASLTFHGCSLASHSGQLGLFVTYNSTGNGGRSFKCDIPLSNVSSLSSSNHSNWPYLSRRRRRGRRYQKFYPGYGRCDRYSSSCPNTGYQYNRTDHRNTCVPHRGHSYREHARYSGSAKGHKSYYDSRHLYKHSQQADNHHNDWDTIESVQHSEVSPSDVLQSVSKSGPQKSDSSSLVKCDTELFDKPQINSTEIDQSRRDQAMRDMARLRLLNEVDQLERQFRNQSPLSYNKRSTNTASSMQNSDSNIQDKNLEFDIKKTFLSPFLVIDAYCLTSHLSMVKQLVSSNRFVLIIPQAVISHLDYLKKTMASARVAIRYLEHEAHGGNRYLRLQRPDEQPNQLIELHRQDAVHNDAQDLINDTEEDEPKAPTNQSLNLRVVRRWINILNCASYFAQTLKDSNNSSDPTSVNKNSLLKEATNSNEQETNDFLYLLNISPPYVDLLNKDCSTNELNVLSLTKTAPVTILIGFRNTSVEDTIVPQDFLKLALNHGVRLELIRSFIQRWKAIKT</sequence>
<feature type="compositionally biased region" description="Polar residues" evidence="2">
    <location>
        <begin position="635"/>
        <end position="651"/>
    </location>
</feature>
<dbReference type="GO" id="GO:0042162">
    <property type="term" value="F:telomeric DNA binding"/>
    <property type="evidence" value="ECO:0007669"/>
    <property type="project" value="TreeGrafter"/>
</dbReference>
<feature type="region of interest" description="Disordered" evidence="2">
    <location>
        <begin position="714"/>
        <end position="745"/>
    </location>
</feature>
<dbReference type="PANTHER" id="PTHR15696:SF7">
    <property type="entry name" value="NONSENSE-MEDIATED MRNA DECAY FACTOR"/>
    <property type="match status" value="1"/>
</dbReference>
<evidence type="ECO:0000313" key="6">
    <source>
        <dbReference type="Proteomes" id="UP000471633"/>
    </source>
</evidence>
<feature type="compositionally biased region" description="Low complexity" evidence="2">
    <location>
        <begin position="1178"/>
        <end position="1191"/>
    </location>
</feature>
<dbReference type="RefSeq" id="XP_051066335.1">
    <property type="nucleotide sequence ID" value="XM_051215801.1"/>
</dbReference>
<dbReference type="InterPro" id="IPR045153">
    <property type="entry name" value="Est1/Ebs1-like"/>
</dbReference>
<dbReference type="Gene3D" id="3.40.50.1010">
    <property type="entry name" value="5'-nuclease"/>
    <property type="match status" value="1"/>
</dbReference>
<dbReference type="EMBL" id="AMPZ03000005">
    <property type="protein sequence ID" value="KAH9582915.1"/>
    <property type="molecule type" value="Genomic_DNA"/>
</dbReference>
<comment type="caution">
    <text evidence="5">The sequence shown here is derived from an EMBL/GenBank/DDBJ whole genome shotgun (WGS) entry which is preliminary data.</text>
</comment>
<dbReference type="Pfam" id="PF10374">
    <property type="entry name" value="EST1"/>
    <property type="match status" value="1"/>
</dbReference>
<dbReference type="InterPro" id="IPR018834">
    <property type="entry name" value="DNA/RNA-bd_Est1-type"/>
</dbReference>
<reference evidence="5" key="1">
    <citation type="journal article" date="2012" name="Nat. Genet.">
        <title>Whole-genome sequence of Schistosoma haematobium.</title>
        <authorList>
            <person name="Young N.D."/>
            <person name="Jex A.R."/>
            <person name="Li B."/>
            <person name="Liu S."/>
            <person name="Yang L."/>
            <person name="Xiong Z."/>
            <person name="Li Y."/>
            <person name="Cantacessi C."/>
            <person name="Hall R.S."/>
            <person name="Xu X."/>
            <person name="Chen F."/>
            <person name="Wu X."/>
            <person name="Zerlotini A."/>
            <person name="Oliveira G."/>
            <person name="Hofmann A."/>
            <person name="Zhang G."/>
            <person name="Fang X."/>
            <person name="Kang Y."/>
            <person name="Campbell B.E."/>
            <person name="Loukas A."/>
            <person name="Ranganathan S."/>
            <person name="Rollinson D."/>
            <person name="Rinaldi G."/>
            <person name="Brindley P.J."/>
            <person name="Yang H."/>
            <person name="Wang J."/>
            <person name="Wang J."/>
            <person name="Gasser R.B."/>
        </authorList>
    </citation>
    <scope>NUCLEOTIDE SEQUENCE</scope>
</reference>
<gene>
    <name evidence="5" type="primary">SMG5_1</name>
    <name evidence="5" type="ORF">MS3_00007514</name>
</gene>
<dbReference type="PANTHER" id="PTHR15696">
    <property type="entry name" value="SMG-7 SUPPRESSOR WITH MORPHOLOGICAL EFFECT ON GENITALIA PROTEIN 7"/>
    <property type="match status" value="1"/>
</dbReference>
<evidence type="ECO:0000313" key="5">
    <source>
        <dbReference type="EMBL" id="KAH9582915.1"/>
    </source>
</evidence>
<feature type="compositionally biased region" description="Basic and acidic residues" evidence="2">
    <location>
        <begin position="574"/>
        <end position="587"/>
    </location>
</feature>
<evidence type="ECO:0000256" key="1">
    <source>
        <dbReference type="ARBA" id="ARBA00023161"/>
    </source>
</evidence>
<dbReference type="Proteomes" id="UP000471633">
    <property type="component" value="Unassembled WGS sequence"/>
</dbReference>